<gene>
    <name evidence="7" type="ORF">CYY_006578</name>
</gene>
<evidence type="ECO:0000313" key="7">
    <source>
        <dbReference type="EMBL" id="KAF2072104.1"/>
    </source>
</evidence>
<comment type="subcellular location">
    <subcellularLocation>
        <location evidence="1">Membrane</location>
    </subcellularLocation>
</comment>
<dbReference type="Gene3D" id="1.50.40.10">
    <property type="entry name" value="Mitochondrial carrier domain"/>
    <property type="match status" value="1"/>
</dbReference>
<dbReference type="PANTHER" id="PTHR44145">
    <property type="entry name" value="DNAJ HOMOLOG SUBFAMILY A MEMBER 3, MITOCHONDRIAL"/>
    <property type="match status" value="1"/>
</dbReference>
<dbReference type="Pfam" id="PF00226">
    <property type="entry name" value="DnaJ"/>
    <property type="match status" value="1"/>
</dbReference>
<reference evidence="7" key="1">
    <citation type="submission" date="2020-01" db="EMBL/GenBank/DDBJ databases">
        <title>Development of genomics and gene disruption for Polysphondylium violaceum indicates a role for the polyketide synthase stlB in stalk morphogenesis.</title>
        <authorList>
            <person name="Narita B."/>
            <person name="Kawabe Y."/>
            <person name="Kin K."/>
            <person name="Saito T."/>
            <person name="Gibbs R."/>
            <person name="Kuspa A."/>
            <person name="Muzny D."/>
            <person name="Queller D."/>
            <person name="Richards S."/>
            <person name="Strassman J."/>
            <person name="Sucgang R."/>
            <person name="Worley K."/>
            <person name="Schaap P."/>
        </authorList>
    </citation>
    <scope>NUCLEOTIDE SEQUENCE</scope>
    <source>
        <strain evidence="7">QSvi11</strain>
    </source>
</reference>
<dbReference type="PRINTS" id="PR00625">
    <property type="entry name" value="JDOMAIN"/>
</dbReference>
<dbReference type="PROSITE" id="PS50076">
    <property type="entry name" value="DNAJ_2"/>
    <property type="match status" value="1"/>
</dbReference>
<feature type="transmembrane region" description="Helical" evidence="5">
    <location>
        <begin position="232"/>
        <end position="255"/>
    </location>
</feature>
<dbReference type="SMART" id="SM00271">
    <property type="entry name" value="DnaJ"/>
    <property type="match status" value="1"/>
</dbReference>
<dbReference type="EMBL" id="AJWJ01000310">
    <property type="protein sequence ID" value="KAF2072104.1"/>
    <property type="molecule type" value="Genomic_DNA"/>
</dbReference>
<evidence type="ECO:0000313" key="8">
    <source>
        <dbReference type="Proteomes" id="UP000695562"/>
    </source>
</evidence>
<evidence type="ECO:0000256" key="3">
    <source>
        <dbReference type="ARBA" id="ARBA00023136"/>
    </source>
</evidence>
<keyword evidence="2 5" id="KW-0812">Transmembrane</keyword>
<evidence type="ECO:0000256" key="1">
    <source>
        <dbReference type="ARBA" id="ARBA00004370"/>
    </source>
</evidence>
<keyword evidence="4" id="KW-0143">Chaperone</keyword>
<dbReference type="Gene3D" id="1.10.287.110">
    <property type="entry name" value="DnaJ domain"/>
    <property type="match status" value="1"/>
</dbReference>
<dbReference type="Proteomes" id="UP000695562">
    <property type="component" value="Unassembled WGS sequence"/>
</dbReference>
<keyword evidence="3 5" id="KW-0472">Membrane</keyword>
<feature type="domain" description="J" evidence="6">
    <location>
        <begin position="26"/>
        <end position="93"/>
    </location>
</feature>
<dbReference type="InterPro" id="IPR051938">
    <property type="entry name" value="Apopto_cytoskel_mod"/>
</dbReference>
<comment type="caution">
    <text evidence="7">The sequence shown here is derived from an EMBL/GenBank/DDBJ whole genome shotgun (WGS) entry which is preliminary data.</text>
</comment>
<keyword evidence="8" id="KW-1185">Reference proteome</keyword>
<evidence type="ECO:0000259" key="6">
    <source>
        <dbReference type="PROSITE" id="PS50076"/>
    </source>
</evidence>
<accession>A0A8J4V5S6</accession>
<dbReference type="OrthoDB" id="10250354at2759"/>
<proteinExistence type="predicted"/>
<dbReference type="InterPro" id="IPR001623">
    <property type="entry name" value="DnaJ_domain"/>
</dbReference>
<dbReference type="GO" id="GO:0016020">
    <property type="term" value="C:membrane"/>
    <property type="evidence" value="ECO:0007669"/>
    <property type="project" value="UniProtKB-SubCell"/>
</dbReference>
<name>A0A8J4V5S6_9MYCE</name>
<evidence type="ECO:0000256" key="5">
    <source>
        <dbReference type="SAM" id="Phobius"/>
    </source>
</evidence>
<evidence type="ECO:0000256" key="4">
    <source>
        <dbReference type="ARBA" id="ARBA00023186"/>
    </source>
</evidence>
<dbReference type="CDD" id="cd06257">
    <property type="entry name" value="DnaJ"/>
    <property type="match status" value="1"/>
</dbReference>
<feature type="transmembrane region" description="Helical" evidence="5">
    <location>
        <begin position="307"/>
        <end position="327"/>
    </location>
</feature>
<sequence>MNPLHAPPRHEEITEIMSATFNGEANLYLIMEIADEEVSIEQIKKQYRDLARRYHPDKNPNATEQDRERMSMIVPAYKVLSNERLRYLYDTYKFSAKESRRTGANKRMVLYELFTLGLSVASFPFHNLDTICKARPRVKGGLSDSPWRVFRERGLYSLYRGTVFTTLTDFVHSLIEKRLQGTYLAPIGIGKVLGYPATLISNLIVMNPSLTLGALVPALLRGAKDKEFDFKNLWYGYSIYALTVGVDLGLNYIFNKIREKSFEKYIKNPQSKLWRYISYVSSYQLFTSGIPTLLLCPFDVVLYQYQYRLLGVVQSGATVASLGALSLKNTVLSIYQTQGLSKFFSGLVPSLVYRFIADYAFEEGERLDDEYDENPEEYQ</sequence>
<feature type="transmembrane region" description="Helical" evidence="5">
    <location>
        <begin position="276"/>
        <end position="295"/>
    </location>
</feature>
<dbReference type="SUPFAM" id="SSF46565">
    <property type="entry name" value="Chaperone J-domain"/>
    <property type="match status" value="1"/>
</dbReference>
<evidence type="ECO:0000256" key="2">
    <source>
        <dbReference type="ARBA" id="ARBA00022692"/>
    </source>
</evidence>
<dbReference type="SUPFAM" id="SSF103506">
    <property type="entry name" value="Mitochondrial carrier"/>
    <property type="match status" value="1"/>
</dbReference>
<dbReference type="InterPro" id="IPR023395">
    <property type="entry name" value="MCP_dom_sf"/>
</dbReference>
<organism evidence="7 8">
    <name type="scientific">Polysphondylium violaceum</name>
    <dbReference type="NCBI Taxonomy" id="133409"/>
    <lineage>
        <taxon>Eukaryota</taxon>
        <taxon>Amoebozoa</taxon>
        <taxon>Evosea</taxon>
        <taxon>Eumycetozoa</taxon>
        <taxon>Dictyostelia</taxon>
        <taxon>Dictyosteliales</taxon>
        <taxon>Dictyosteliaceae</taxon>
        <taxon>Polysphondylium</taxon>
    </lineage>
</organism>
<dbReference type="PANTHER" id="PTHR44145:SF3">
    <property type="entry name" value="DNAJ HOMOLOG SUBFAMILY A MEMBER 3, MITOCHONDRIAL"/>
    <property type="match status" value="1"/>
</dbReference>
<dbReference type="InterPro" id="IPR036869">
    <property type="entry name" value="J_dom_sf"/>
</dbReference>
<dbReference type="AlphaFoldDB" id="A0A8J4V5S6"/>
<protein>
    <recommendedName>
        <fullName evidence="6">J domain-containing protein</fullName>
    </recommendedName>
</protein>
<keyword evidence="5" id="KW-1133">Transmembrane helix</keyword>